<keyword evidence="1 5" id="KW-0489">Methyltransferase</keyword>
<dbReference type="RefSeq" id="WP_320002887.1">
    <property type="nucleotide sequence ID" value="NZ_JAUHJS010000001.1"/>
</dbReference>
<dbReference type="EMBL" id="JAUHJS010000001">
    <property type="protein sequence ID" value="MDN4164361.1"/>
    <property type="molecule type" value="Genomic_DNA"/>
</dbReference>
<accession>A0ABT8F2U4</accession>
<dbReference type="PRINTS" id="PR02008">
    <property type="entry name" value="RCMTFAMILY"/>
</dbReference>
<evidence type="ECO:0000256" key="4">
    <source>
        <dbReference type="ARBA" id="ARBA00022884"/>
    </source>
</evidence>
<dbReference type="InterPro" id="IPR001678">
    <property type="entry name" value="MeTrfase_RsmB-F_NOP2_dom"/>
</dbReference>
<dbReference type="SUPFAM" id="SSF53335">
    <property type="entry name" value="S-adenosyl-L-methionine-dependent methyltransferases"/>
    <property type="match status" value="1"/>
</dbReference>
<feature type="binding site" evidence="5">
    <location>
        <position position="299"/>
    </location>
    <ligand>
        <name>S-adenosyl-L-methionine</name>
        <dbReference type="ChEBI" id="CHEBI:59789"/>
    </ligand>
</feature>
<dbReference type="Gene3D" id="3.40.50.150">
    <property type="entry name" value="Vaccinia Virus protein VP39"/>
    <property type="match status" value="1"/>
</dbReference>
<dbReference type="InterPro" id="IPR054728">
    <property type="entry name" value="RsmB-like_ferredoxin"/>
</dbReference>
<evidence type="ECO:0000256" key="1">
    <source>
        <dbReference type="ARBA" id="ARBA00022603"/>
    </source>
</evidence>
<keyword evidence="4 5" id="KW-0694">RNA-binding</keyword>
<evidence type="ECO:0000313" key="7">
    <source>
        <dbReference type="EMBL" id="MDN4164361.1"/>
    </source>
</evidence>
<protein>
    <submittedName>
        <fullName evidence="7">Methyltransferase domain-containing protein</fullName>
    </submittedName>
</protein>
<dbReference type="Proteomes" id="UP001168552">
    <property type="component" value="Unassembled WGS sequence"/>
</dbReference>
<feature type="domain" description="SAM-dependent MTase RsmB/NOP-type" evidence="6">
    <location>
        <begin position="140"/>
        <end position="401"/>
    </location>
</feature>
<feature type="active site" description="Nucleophile" evidence="5">
    <location>
        <position position="352"/>
    </location>
</feature>
<dbReference type="InterPro" id="IPR023267">
    <property type="entry name" value="RCMT"/>
</dbReference>
<keyword evidence="8" id="KW-1185">Reference proteome</keyword>
<dbReference type="PANTHER" id="PTHR22807">
    <property type="entry name" value="NOP2 YEAST -RELATED NOL1/NOP2/FMU SUN DOMAIN-CONTAINING"/>
    <property type="match status" value="1"/>
</dbReference>
<evidence type="ECO:0000256" key="3">
    <source>
        <dbReference type="ARBA" id="ARBA00022691"/>
    </source>
</evidence>
<proteinExistence type="inferred from homology"/>
<evidence type="ECO:0000256" key="2">
    <source>
        <dbReference type="ARBA" id="ARBA00022679"/>
    </source>
</evidence>
<dbReference type="InterPro" id="IPR029063">
    <property type="entry name" value="SAM-dependent_MTases_sf"/>
</dbReference>
<evidence type="ECO:0000259" key="6">
    <source>
        <dbReference type="PROSITE" id="PS51686"/>
    </source>
</evidence>
<dbReference type="PANTHER" id="PTHR22807:SF53">
    <property type="entry name" value="RIBOSOMAL RNA SMALL SUBUNIT METHYLTRANSFERASE B-RELATED"/>
    <property type="match status" value="1"/>
</dbReference>
<dbReference type="Pfam" id="PF01189">
    <property type="entry name" value="Methyltr_RsmB-F"/>
    <property type="match status" value="1"/>
</dbReference>
<comment type="caution">
    <text evidence="7">The sequence shown here is derived from an EMBL/GenBank/DDBJ whole genome shotgun (WGS) entry which is preliminary data.</text>
</comment>
<keyword evidence="2 5" id="KW-0808">Transferase</keyword>
<dbReference type="CDD" id="cd02440">
    <property type="entry name" value="AdoMet_MTases"/>
    <property type="match status" value="1"/>
</dbReference>
<keyword evidence="3 5" id="KW-0949">S-adenosyl-L-methionine</keyword>
<reference evidence="7" key="1">
    <citation type="submission" date="2023-06" db="EMBL/GenBank/DDBJ databases">
        <title>Cytophagales bacterium Strain LB-30, isolated from soil.</title>
        <authorList>
            <person name="Liu B."/>
        </authorList>
    </citation>
    <scope>NUCLEOTIDE SEQUENCE</scope>
    <source>
        <strain evidence="7">LB-30</strain>
    </source>
</reference>
<dbReference type="GO" id="GO:0032259">
    <property type="term" value="P:methylation"/>
    <property type="evidence" value="ECO:0007669"/>
    <property type="project" value="UniProtKB-KW"/>
</dbReference>
<organism evidence="7 8">
    <name type="scientific">Shiella aurantiaca</name>
    <dbReference type="NCBI Taxonomy" id="3058365"/>
    <lineage>
        <taxon>Bacteria</taxon>
        <taxon>Pseudomonadati</taxon>
        <taxon>Bacteroidota</taxon>
        <taxon>Cytophagia</taxon>
        <taxon>Cytophagales</taxon>
        <taxon>Shiellaceae</taxon>
        <taxon>Shiella</taxon>
    </lineage>
</organism>
<dbReference type="GO" id="GO:0008168">
    <property type="term" value="F:methyltransferase activity"/>
    <property type="evidence" value="ECO:0007669"/>
    <property type="project" value="UniProtKB-KW"/>
</dbReference>
<gene>
    <name evidence="7" type="ORF">QWY31_02545</name>
</gene>
<comment type="similarity">
    <text evidence="5">Belongs to the class I-like SAM-binding methyltransferase superfamily. RsmB/NOP family.</text>
</comment>
<dbReference type="InterPro" id="IPR049560">
    <property type="entry name" value="MeTrfase_RsmB-F_NOP2_cat"/>
</dbReference>
<feature type="binding site" evidence="5">
    <location>
        <position position="254"/>
    </location>
    <ligand>
        <name>S-adenosyl-L-methionine</name>
        <dbReference type="ChEBI" id="CHEBI:59789"/>
    </ligand>
</feature>
<comment type="caution">
    <text evidence="5">Lacks conserved residue(s) required for the propagation of feature annotation.</text>
</comment>
<evidence type="ECO:0000313" key="8">
    <source>
        <dbReference type="Proteomes" id="UP001168552"/>
    </source>
</evidence>
<dbReference type="PROSITE" id="PS51686">
    <property type="entry name" value="SAM_MT_RSMB_NOP"/>
    <property type="match status" value="1"/>
</dbReference>
<evidence type="ECO:0000256" key="5">
    <source>
        <dbReference type="PROSITE-ProRule" id="PRU01023"/>
    </source>
</evidence>
<name>A0ABT8F2U4_9BACT</name>
<dbReference type="Pfam" id="PF22458">
    <property type="entry name" value="RsmF-B_ferredox"/>
    <property type="match status" value="1"/>
</dbReference>
<sequence length="402" mass="45334">MKFHRNLSEAVVAALQQIFFEQRYADKALEQILQSNKRWGARDRAFIAETTYDIVRWWRMLSEVTGKAPASEADVWAILGAWLHLEGHELPAWSEFEALNLAAIDKKRSQISHNPAVEESVPDWLYELGQQEVGERWNKELHALNLQAEVVLRVNTIKTTRDQLQKQLDAEGYETLALREYPDALQLVQRQNVFKSAAFKEGMFEVQDANSQLVAAYMDVKPGMRVIDACAGAGGKTLHIAALMENKGKIIAMDTEAWKLSNLKQRARRAGVSSIEPRVIESQKTIKRLAASADRLLLDVPCSGMGVLKRNPDSKWKLSADFISSIQVTQQEILQKYSKMLKPDGVMVYSTCSILPSENRKQVDAFLASEAGKDFTLLKDDNLMPAISGYDGFYMAQLKRKA</sequence>